<dbReference type="PANTHER" id="PTHR43791">
    <property type="entry name" value="PERMEASE-RELATED"/>
    <property type="match status" value="1"/>
</dbReference>
<organism evidence="7 8">
    <name type="scientific">Lepidopterella palustris CBS 459.81</name>
    <dbReference type="NCBI Taxonomy" id="1314670"/>
    <lineage>
        <taxon>Eukaryota</taxon>
        <taxon>Fungi</taxon>
        <taxon>Dikarya</taxon>
        <taxon>Ascomycota</taxon>
        <taxon>Pezizomycotina</taxon>
        <taxon>Dothideomycetes</taxon>
        <taxon>Pleosporomycetidae</taxon>
        <taxon>Mytilinidiales</taxon>
        <taxon>Argynnaceae</taxon>
        <taxon>Lepidopterella</taxon>
    </lineage>
</organism>
<dbReference type="AlphaFoldDB" id="A0A8E2JCG6"/>
<dbReference type="PANTHER" id="PTHR43791:SF1">
    <property type="entry name" value="ALLANTOATE PERMEASE"/>
    <property type="match status" value="1"/>
</dbReference>
<dbReference type="Pfam" id="PF07690">
    <property type="entry name" value="MFS_1"/>
    <property type="match status" value="1"/>
</dbReference>
<feature type="transmembrane region" description="Helical" evidence="6">
    <location>
        <begin position="357"/>
        <end position="383"/>
    </location>
</feature>
<dbReference type="InterPro" id="IPR036259">
    <property type="entry name" value="MFS_trans_sf"/>
</dbReference>
<dbReference type="InterPro" id="IPR011701">
    <property type="entry name" value="MFS"/>
</dbReference>
<feature type="transmembrane region" description="Helical" evidence="6">
    <location>
        <begin position="254"/>
        <end position="280"/>
    </location>
</feature>
<evidence type="ECO:0000256" key="3">
    <source>
        <dbReference type="ARBA" id="ARBA00022692"/>
    </source>
</evidence>
<sequence>MIVLVHQRLASKWYGPKCRGTDAVVPKDDCAREALRYCLSFLENHPHPVEIADAGKAILQNPILLKKLQRKIDLTIAPLLATVYFLQFLDKTPLSYTAVMGIRTNTHLKGQDYRTSEFSTQFLAQRIYRLGLYLGCVAPILVIIIEMWYKKEEQGRRIFGGCVAYGVSFAKTKFASWRISFLKIGVLTIVIEGLVFLPDSPVKAKRLSDAEKVAVLMRKSRVLETFKDIRIYLICLATLLSSIRNGGLSNFSSILLMTFGYSSRQALVLNTLSGAIGVVLLRDRSLVMLIYILLIILAAGPVIGRDPNGIPKNKAGLLAASFLLGTFGTAFMLSLAWNAFNIAGHSKKDTTNGLTLVSFAVGNILGTQTIIATLSALCLVVVLQNEKALTKIGEVEHKELRDKMAFADQTDRRNVSSSTLIE</sequence>
<dbReference type="SUPFAM" id="SSF103473">
    <property type="entry name" value="MFS general substrate transporter"/>
    <property type="match status" value="1"/>
</dbReference>
<comment type="subcellular location">
    <subcellularLocation>
        <location evidence="1">Membrane</location>
        <topology evidence="1">Multi-pass membrane protein</topology>
    </subcellularLocation>
</comment>
<evidence type="ECO:0000256" key="6">
    <source>
        <dbReference type="SAM" id="Phobius"/>
    </source>
</evidence>
<evidence type="ECO:0000313" key="8">
    <source>
        <dbReference type="Proteomes" id="UP000250266"/>
    </source>
</evidence>
<reference evidence="7 8" key="1">
    <citation type="journal article" date="2016" name="Nat. Commun.">
        <title>Ectomycorrhizal ecology is imprinted in the genome of the dominant symbiotic fungus Cenococcum geophilum.</title>
        <authorList>
            <consortium name="DOE Joint Genome Institute"/>
            <person name="Peter M."/>
            <person name="Kohler A."/>
            <person name="Ohm R.A."/>
            <person name="Kuo A."/>
            <person name="Krutzmann J."/>
            <person name="Morin E."/>
            <person name="Arend M."/>
            <person name="Barry K.W."/>
            <person name="Binder M."/>
            <person name="Choi C."/>
            <person name="Clum A."/>
            <person name="Copeland A."/>
            <person name="Grisel N."/>
            <person name="Haridas S."/>
            <person name="Kipfer T."/>
            <person name="LaButti K."/>
            <person name="Lindquist E."/>
            <person name="Lipzen A."/>
            <person name="Maire R."/>
            <person name="Meier B."/>
            <person name="Mihaltcheva S."/>
            <person name="Molinier V."/>
            <person name="Murat C."/>
            <person name="Poggeler S."/>
            <person name="Quandt C.A."/>
            <person name="Sperisen C."/>
            <person name="Tritt A."/>
            <person name="Tisserant E."/>
            <person name="Crous P.W."/>
            <person name="Henrissat B."/>
            <person name="Nehls U."/>
            <person name="Egli S."/>
            <person name="Spatafora J.W."/>
            <person name="Grigoriev I.V."/>
            <person name="Martin F.M."/>
        </authorList>
    </citation>
    <scope>NUCLEOTIDE SEQUENCE [LARGE SCALE GENOMIC DNA]</scope>
    <source>
        <strain evidence="7 8">CBS 459.81</strain>
    </source>
</reference>
<evidence type="ECO:0000256" key="5">
    <source>
        <dbReference type="ARBA" id="ARBA00023136"/>
    </source>
</evidence>
<dbReference type="Gene3D" id="1.20.1250.20">
    <property type="entry name" value="MFS general substrate transporter like domains"/>
    <property type="match status" value="1"/>
</dbReference>
<name>A0A8E2JCG6_9PEZI</name>
<accession>A0A8E2JCG6</accession>
<evidence type="ECO:0000313" key="7">
    <source>
        <dbReference type="EMBL" id="OCK77510.1"/>
    </source>
</evidence>
<keyword evidence="3 6" id="KW-0812">Transmembrane</keyword>
<keyword evidence="5 6" id="KW-0472">Membrane</keyword>
<dbReference type="Proteomes" id="UP000250266">
    <property type="component" value="Unassembled WGS sequence"/>
</dbReference>
<feature type="transmembrane region" description="Helical" evidence="6">
    <location>
        <begin position="315"/>
        <end position="337"/>
    </location>
</feature>
<protein>
    <submittedName>
        <fullName evidence="7">MFS general substrate transporter</fullName>
    </submittedName>
</protein>
<keyword evidence="4 6" id="KW-1133">Transmembrane helix</keyword>
<feature type="transmembrane region" description="Helical" evidence="6">
    <location>
        <begin position="286"/>
        <end position="303"/>
    </location>
</feature>
<dbReference type="OrthoDB" id="6730379at2759"/>
<dbReference type="EMBL" id="KV745122">
    <property type="protein sequence ID" value="OCK77510.1"/>
    <property type="molecule type" value="Genomic_DNA"/>
</dbReference>
<feature type="transmembrane region" description="Helical" evidence="6">
    <location>
        <begin position="130"/>
        <end position="149"/>
    </location>
</feature>
<evidence type="ECO:0000256" key="1">
    <source>
        <dbReference type="ARBA" id="ARBA00004141"/>
    </source>
</evidence>
<feature type="transmembrane region" description="Helical" evidence="6">
    <location>
        <begin position="229"/>
        <end position="247"/>
    </location>
</feature>
<dbReference type="GO" id="GO:0016020">
    <property type="term" value="C:membrane"/>
    <property type="evidence" value="ECO:0007669"/>
    <property type="project" value="UniProtKB-SubCell"/>
</dbReference>
<gene>
    <name evidence="7" type="ORF">K432DRAFT_418592</name>
</gene>
<dbReference type="GO" id="GO:0022857">
    <property type="term" value="F:transmembrane transporter activity"/>
    <property type="evidence" value="ECO:0007669"/>
    <property type="project" value="InterPro"/>
</dbReference>
<evidence type="ECO:0000256" key="4">
    <source>
        <dbReference type="ARBA" id="ARBA00022989"/>
    </source>
</evidence>
<evidence type="ECO:0000256" key="2">
    <source>
        <dbReference type="ARBA" id="ARBA00022448"/>
    </source>
</evidence>
<keyword evidence="8" id="KW-1185">Reference proteome</keyword>
<feature type="transmembrane region" description="Helical" evidence="6">
    <location>
        <begin position="179"/>
        <end position="197"/>
    </location>
</feature>
<keyword evidence="2" id="KW-0813">Transport</keyword>
<proteinExistence type="predicted"/>